<comment type="similarity">
    <text evidence="2">Belongs to the CDP-alcohol phosphatidyltransferase class-I family.</text>
</comment>
<keyword evidence="1 2" id="KW-0808">Transferase</keyword>
<evidence type="ECO:0000256" key="2">
    <source>
        <dbReference type="RuleBase" id="RU003750"/>
    </source>
</evidence>
<feature type="transmembrane region" description="Helical" evidence="3">
    <location>
        <begin position="31"/>
        <end position="53"/>
    </location>
</feature>
<feature type="transmembrane region" description="Helical" evidence="3">
    <location>
        <begin position="201"/>
        <end position="229"/>
    </location>
</feature>
<feature type="transmembrane region" description="Helical" evidence="3">
    <location>
        <begin position="7"/>
        <end position="25"/>
    </location>
</feature>
<dbReference type="InterPro" id="IPR043130">
    <property type="entry name" value="CDP-OH_PTrfase_TM_dom"/>
</dbReference>
<gene>
    <name evidence="4" type="ORF">F8C82_10050</name>
</gene>
<protein>
    <submittedName>
        <fullName evidence="4">CDP-diacylglycerol--serine O-phosphatidyltransferase</fullName>
    </submittedName>
</protein>
<proteinExistence type="inferred from homology"/>
<dbReference type="InterPro" id="IPR048254">
    <property type="entry name" value="CDP_ALCOHOL_P_TRANSF_CS"/>
</dbReference>
<dbReference type="AlphaFoldDB" id="A0A6L3ZF35"/>
<dbReference type="RefSeq" id="WP_151693456.1">
    <property type="nucleotide sequence ID" value="NZ_BMGX01000001.1"/>
</dbReference>
<feature type="transmembrane region" description="Helical" evidence="3">
    <location>
        <begin position="102"/>
        <end position="118"/>
    </location>
</feature>
<dbReference type="PROSITE" id="PS00379">
    <property type="entry name" value="CDP_ALCOHOL_P_TRANSF"/>
    <property type="match status" value="1"/>
</dbReference>
<keyword evidence="3" id="KW-1133">Transmembrane helix</keyword>
<dbReference type="GO" id="GO:0008654">
    <property type="term" value="P:phospholipid biosynthetic process"/>
    <property type="evidence" value="ECO:0007669"/>
    <property type="project" value="InterPro"/>
</dbReference>
<evidence type="ECO:0000256" key="3">
    <source>
        <dbReference type="SAM" id="Phobius"/>
    </source>
</evidence>
<dbReference type="InterPro" id="IPR000462">
    <property type="entry name" value="CDP-OH_P_trans"/>
</dbReference>
<comment type="caution">
    <text evidence="4">The sequence shown here is derived from an EMBL/GenBank/DDBJ whole genome shotgun (WGS) entry which is preliminary data.</text>
</comment>
<keyword evidence="5" id="KW-1185">Reference proteome</keyword>
<dbReference type="OrthoDB" id="9777147at2"/>
<sequence>MRKHIPNAITLGNMLCGILAILLFTQYEFEWSIYLIGIAALLDFADGFVARMLKVSGDMGKQLDSLADVVSFGLAPAIGLTYVLKREICSFDSVLAFCDPSIAYVPLAIALFSAYRLAKFNIDTRQTDKFIGLPTPANSILILSLVWGIDHGTMDLAGASDYLEIIIVVFTAFSCWALIAELPLLALKFKNFGWADNKPRYLLILSAIVIFAFSGITGLSLVVLLYLIISIIDNRIHRHEISR</sequence>
<keyword evidence="3" id="KW-0812">Transmembrane</keyword>
<dbReference type="EMBL" id="WBVQ01000002">
    <property type="protein sequence ID" value="KAB2816027.1"/>
    <property type="molecule type" value="Genomic_DNA"/>
</dbReference>
<evidence type="ECO:0000313" key="4">
    <source>
        <dbReference type="EMBL" id="KAB2816027.1"/>
    </source>
</evidence>
<feature type="transmembrane region" description="Helical" evidence="3">
    <location>
        <begin position="130"/>
        <end position="149"/>
    </location>
</feature>
<dbReference type="Proteomes" id="UP000484164">
    <property type="component" value="Unassembled WGS sequence"/>
</dbReference>
<dbReference type="GO" id="GO:0016020">
    <property type="term" value="C:membrane"/>
    <property type="evidence" value="ECO:0007669"/>
    <property type="project" value="InterPro"/>
</dbReference>
<reference evidence="4 5" key="1">
    <citation type="submission" date="2019-10" db="EMBL/GenBank/DDBJ databases">
        <title>Genome sequence of Phaeocystidibacter marisrubri JCM30614 (type strain).</title>
        <authorList>
            <person name="Bowman J.P."/>
        </authorList>
    </citation>
    <scope>NUCLEOTIDE SEQUENCE [LARGE SCALE GENOMIC DNA]</scope>
    <source>
        <strain evidence="4 5">JCM 30614</strain>
    </source>
</reference>
<evidence type="ECO:0000313" key="5">
    <source>
        <dbReference type="Proteomes" id="UP000484164"/>
    </source>
</evidence>
<feature type="transmembrane region" description="Helical" evidence="3">
    <location>
        <begin position="65"/>
        <end position="82"/>
    </location>
</feature>
<dbReference type="Pfam" id="PF01066">
    <property type="entry name" value="CDP-OH_P_transf"/>
    <property type="match status" value="1"/>
</dbReference>
<dbReference type="Gene3D" id="1.20.120.1760">
    <property type="match status" value="1"/>
</dbReference>
<accession>A0A6L3ZF35</accession>
<feature type="transmembrane region" description="Helical" evidence="3">
    <location>
        <begin position="165"/>
        <end position="189"/>
    </location>
</feature>
<organism evidence="4 5">
    <name type="scientific">Phaeocystidibacter marisrubri</name>
    <dbReference type="NCBI Taxonomy" id="1577780"/>
    <lineage>
        <taxon>Bacteria</taxon>
        <taxon>Pseudomonadati</taxon>
        <taxon>Bacteroidota</taxon>
        <taxon>Flavobacteriia</taxon>
        <taxon>Flavobacteriales</taxon>
        <taxon>Phaeocystidibacteraceae</taxon>
        <taxon>Phaeocystidibacter</taxon>
    </lineage>
</organism>
<name>A0A6L3ZF35_9FLAO</name>
<keyword evidence="3" id="KW-0472">Membrane</keyword>
<dbReference type="GO" id="GO:0016780">
    <property type="term" value="F:phosphotransferase activity, for other substituted phosphate groups"/>
    <property type="evidence" value="ECO:0007669"/>
    <property type="project" value="InterPro"/>
</dbReference>
<evidence type="ECO:0000256" key="1">
    <source>
        <dbReference type="ARBA" id="ARBA00022679"/>
    </source>
</evidence>